<protein>
    <submittedName>
        <fullName evidence="2">Transcriptional regulator, MarR family</fullName>
    </submittedName>
</protein>
<dbReference type="GO" id="GO:0003700">
    <property type="term" value="F:DNA-binding transcription factor activity"/>
    <property type="evidence" value="ECO:0007669"/>
    <property type="project" value="InterPro"/>
</dbReference>
<evidence type="ECO:0000313" key="2">
    <source>
        <dbReference type="EMBL" id="CAI83532.1"/>
    </source>
</evidence>
<dbReference type="RefSeq" id="WP_011309876.1">
    <property type="nucleotide sequence ID" value="NC_007356.1"/>
</dbReference>
<dbReference type="PANTHER" id="PTHR33164">
    <property type="entry name" value="TRANSCRIPTIONAL REGULATOR, MARR FAMILY"/>
    <property type="match status" value="1"/>
</dbReference>
<evidence type="ECO:0000313" key="3">
    <source>
        <dbReference type="Proteomes" id="UP000000433"/>
    </source>
</evidence>
<dbReference type="InterPro" id="IPR039422">
    <property type="entry name" value="MarR/SlyA-like"/>
</dbReference>
<accession>A0A916NW04</accession>
<dbReference type="GO" id="GO:0006950">
    <property type="term" value="P:response to stress"/>
    <property type="evidence" value="ECO:0007669"/>
    <property type="project" value="TreeGrafter"/>
</dbReference>
<sequence length="179" mass="20652">MDYSKFKNLQIGHYLTILLHHSSHLNHKKLEQELRKVGLSVERFIILHIICALGGVTNPSSITRETILEPHAISALLIRMEKDGLITRTAYEKPKNTVRVELTEEAKKMMERAWQIMPELDEFWEDCLTNDEVKVLLKLLEKIKRYNLPAIYGNKKNSDIPIPEYDPKTGALTGFRASI</sequence>
<dbReference type="SMART" id="SM00347">
    <property type="entry name" value="HTH_MARR"/>
    <property type="match status" value="1"/>
</dbReference>
<dbReference type="PROSITE" id="PS50995">
    <property type="entry name" value="HTH_MARR_2"/>
    <property type="match status" value="1"/>
</dbReference>
<dbReference type="InterPro" id="IPR036390">
    <property type="entry name" value="WH_DNA-bd_sf"/>
</dbReference>
<proteinExistence type="predicted"/>
<organism evidence="2 3">
    <name type="scientific">Dehalococcoides mccartyi (strain CBDB1)</name>
    <dbReference type="NCBI Taxonomy" id="255470"/>
    <lineage>
        <taxon>Bacteria</taxon>
        <taxon>Bacillati</taxon>
        <taxon>Chloroflexota</taxon>
        <taxon>Dehalococcoidia</taxon>
        <taxon>Dehalococcoidales</taxon>
        <taxon>Dehalococcoidaceae</taxon>
        <taxon>Dehalococcoides</taxon>
    </lineage>
</organism>
<dbReference type="InterPro" id="IPR000835">
    <property type="entry name" value="HTH_MarR-typ"/>
</dbReference>
<dbReference type="AlphaFoldDB" id="A0A916NW04"/>
<gene>
    <name evidence="2" type="primary">rdhR</name>
    <name evidence="2" type="ordered locus">cbdbA1509</name>
</gene>
<keyword evidence="3" id="KW-1185">Reference proteome</keyword>
<dbReference type="EMBL" id="AJ965256">
    <property type="protein sequence ID" value="CAI83532.1"/>
    <property type="molecule type" value="Genomic_DNA"/>
</dbReference>
<evidence type="ECO:0000259" key="1">
    <source>
        <dbReference type="PROSITE" id="PS50995"/>
    </source>
</evidence>
<dbReference type="InterPro" id="IPR036388">
    <property type="entry name" value="WH-like_DNA-bd_sf"/>
</dbReference>
<dbReference type="Gene3D" id="1.10.10.10">
    <property type="entry name" value="Winged helix-like DNA-binding domain superfamily/Winged helix DNA-binding domain"/>
    <property type="match status" value="1"/>
</dbReference>
<reference evidence="2 3" key="1">
    <citation type="journal article" date="2005" name="Nat. Biotechnol.">
        <title>Genome sequence of the chlorinated compound-respiring bacterium Dehalococcoides species strain CBDB1.</title>
        <authorList>
            <person name="Kube M."/>
            <person name="Beck A."/>
            <person name="Zinder S.H."/>
            <person name="Kuhl H."/>
            <person name="Reinhardt R."/>
            <person name="Adrian L."/>
        </authorList>
    </citation>
    <scope>NUCLEOTIDE SEQUENCE [LARGE SCALE GENOMIC DNA]</scope>
    <source>
        <strain evidence="2 3">CBDB1</strain>
    </source>
</reference>
<dbReference type="PANTHER" id="PTHR33164:SF43">
    <property type="entry name" value="HTH-TYPE TRANSCRIPTIONAL REPRESSOR YETL"/>
    <property type="match status" value="1"/>
</dbReference>
<feature type="domain" description="HTH marR-type" evidence="1">
    <location>
        <begin position="12"/>
        <end position="145"/>
    </location>
</feature>
<dbReference type="Proteomes" id="UP000000433">
    <property type="component" value="Chromosome"/>
</dbReference>
<name>A0A916NW04_DEHMC</name>
<dbReference type="KEGG" id="deh:cbdbA1509"/>
<dbReference type="SUPFAM" id="SSF46785">
    <property type="entry name" value="Winged helix' DNA-binding domain"/>
    <property type="match status" value="1"/>
</dbReference>